<dbReference type="Proteomes" id="UP000001056">
    <property type="component" value="Unassembled WGS sequence"/>
</dbReference>
<accession>Q2H714</accession>
<dbReference type="VEuPathDB" id="FungiDB:CHGG_05551"/>
<gene>
    <name evidence="2" type="ORF">CHGG_05551</name>
</gene>
<organism evidence="2 3">
    <name type="scientific">Chaetomium globosum (strain ATCC 6205 / CBS 148.51 / DSM 1962 / NBRC 6347 / NRRL 1970)</name>
    <name type="common">Soil fungus</name>
    <dbReference type="NCBI Taxonomy" id="306901"/>
    <lineage>
        <taxon>Eukaryota</taxon>
        <taxon>Fungi</taxon>
        <taxon>Dikarya</taxon>
        <taxon>Ascomycota</taxon>
        <taxon>Pezizomycotina</taxon>
        <taxon>Sordariomycetes</taxon>
        <taxon>Sordariomycetidae</taxon>
        <taxon>Sordariales</taxon>
        <taxon>Chaetomiaceae</taxon>
        <taxon>Chaetomium</taxon>
    </lineage>
</organism>
<dbReference type="InParanoid" id="Q2H714"/>
<keyword evidence="3" id="KW-1185">Reference proteome</keyword>
<feature type="region of interest" description="Disordered" evidence="1">
    <location>
        <begin position="117"/>
        <end position="143"/>
    </location>
</feature>
<protein>
    <submittedName>
        <fullName evidence="2">Uncharacterized protein</fullName>
    </submittedName>
</protein>
<dbReference type="GeneID" id="4390504"/>
<dbReference type="HOGENOM" id="CLU_1805957_0_0_1"/>
<proteinExistence type="predicted"/>
<sequence length="143" mass="15903">MHGRPAEVGSFEEEKVFLYRSTGLMAPLRIRGLRSSCTKRFQDSWVAPHWTRGPGRFSPCVAGRLRISTSTTSQPPSSTANYEVRSTKMSRFTNMVRLAATEFRFRSDDLHHFLSPGSTSPGNTTASNQHQRVHSGGLGGWGF</sequence>
<dbReference type="EMBL" id="CH408031">
    <property type="protein sequence ID" value="EAQ88932.1"/>
    <property type="molecule type" value="Genomic_DNA"/>
</dbReference>
<feature type="compositionally biased region" description="Polar residues" evidence="1">
    <location>
        <begin position="117"/>
        <end position="130"/>
    </location>
</feature>
<dbReference type="RefSeq" id="XP_001221646.1">
    <property type="nucleotide sequence ID" value="XM_001221645.1"/>
</dbReference>
<evidence type="ECO:0000313" key="3">
    <source>
        <dbReference type="Proteomes" id="UP000001056"/>
    </source>
</evidence>
<reference evidence="3" key="1">
    <citation type="journal article" date="2015" name="Genome Announc.">
        <title>Draft genome sequence of the cellulolytic fungus Chaetomium globosum.</title>
        <authorList>
            <person name="Cuomo C.A."/>
            <person name="Untereiner W.A."/>
            <person name="Ma L.-J."/>
            <person name="Grabherr M."/>
            <person name="Birren B.W."/>
        </authorList>
    </citation>
    <scope>NUCLEOTIDE SEQUENCE [LARGE SCALE GENOMIC DNA]</scope>
    <source>
        <strain evidence="3">ATCC 6205 / CBS 148.51 / DSM 1962 / NBRC 6347 / NRRL 1970</strain>
    </source>
</reference>
<dbReference type="AlphaFoldDB" id="Q2H714"/>
<evidence type="ECO:0000313" key="2">
    <source>
        <dbReference type="EMBL" id="EAQ88932.1"/>
    </source>
</evidence>
<evidence type="ECO:0000256" key="1">
    <source>
        <dbReference type="SAM" id="MobiDB-lite"/>
    </source>
</evidence>
<name>Q2H714_CHAGB</name>